<proteinExistence type="inferred from homology"/>
<dbReference type="Pfam" id="PF00465">
    <property type="entry name" value="Fe-ADH"/>
    <property type="match status" value="1"/>
</dbReference>
<dbReference type="Gene3D" id="1.20.1090.10">
    <property type="entry name" value="Dehydroquinate synthase-like - alpha domain"/>
    <property type="match status" value="1"/>
</dbReference>
<dbReference type="GO" id="GO:0046872">
    <property type="term" value="F:metal ion binding"/>
    <property type="evidence" value="ECO:0007669"/>
    <property type="project" value="InterPro"/>
</dbReference>
<comment type="caution">
    <text evidence="5">The sequence shown here is derived from an EMBL/GenBank/DDBJ whole genome shotgun (WGS) entry which is preliminary data.</text>
</comment>
<accession>A0A5D4GLX0</accession>
<feature type="domain" description="Fe-containing alcohol dehydrogenase-like C-terminal" evidence="4">
    <location>
        <begin position="189"/>
        <end position="376"/>
    </location>
</feature>
<dbReference type="Gene3D" id="3.40.50.1970">
    <property type="match status" value="1"/>
</dbReference>
<evidence type="ECO:0000259" key="4">
    <source>
        <dbReference type="Pfam" id="PF25137"/>
    </source>
</evidence>
<dbReference type="InterPro" id="IPR056798">
    <property type="entry name" value="ADH_Fe_C"/>
</dbReference>
<dbReference type="InterPro" id="IPR001670">
    <property type="entry name" value="ADH_Fe/GldA"/>
</dbReference>
<gene>
    <name evidence="5" type="ORF">FY036_21040</name>
</gene>
<dbReference type="PANTHER" id="PTHR11496">
    <property type="entry name" value="ALCOHOL DEHYDROGENASE"/>
    <property type="match status" value="1"/>
</dbReference>
<keyword evidence="2" id="KW-0560">Oxidoreductase</keyword>
<organism evidence="5 6">
    <name type="scientific">Neoaquamicrobium microcysteis</name>
    <dbReference type="NCBI Taxonomy" id="2682781"/>
    <lineage>
        <taxon>Bacteria</taxon>
        <taxon>Pseudomonadati</taxon>
        <taxon>Pseudomonadota</taxon>
        <taxon>Alphaproteobacteria</taxon>
        <taxon>Hyphomicrobiales</taxon>
        <taxon>Phyllobacteriaceae</taxon>
        <taxon>Neoaquamicrobium</taxon>
    </lineage>
</organism>
<dbReference type="AlphaFoldDB" id="A0A5D4GLX0"/>
<reference evidence="5 6" key="1">
    <citation type="submission" date="2019-08" db="EMBL/GenBank/DDBJ databases">
        <authorList>
            <person name="Seo Y.L."/>
        </authorList>
    </citation>
    <scope>NUCLEOTIDE SEQUENCE [LARGE SCALE GENOMIC DNA]</scope>
    <source>
        <strain evidence="5 6">MaA-C15</strain>
    </source>
</reference>
<dbReference type="Pfam" id="PF25137">
    <property type="entry name" value="ADH_Fe_C"/>
    <property type="match status" value="1"/>
</dbReference>
<dbReference type="Proteomes" id="UP000323258">
    <property type="component" value="Unassembled WGS sequence"/>
</dbReference>
<dbReference type="EMBL" id="VSZS01000068">
    <property type="protein sequence ID" value="TYR29367.1"/>
    <property type="molecule type" value="Genomic_DNA"/>
</dbReference>
<evidence type="ECO:0000259" key="3">
    <source>
        <dbReference type="Pfam" id="PF00465"/>
    </source>
</evidence>
<evidence type="ECO:0000313" key="6">
    <source>
        <dbReference type="Proteomes" id="UP000323258"/>
    </source>
</evidence>
<reference evidence="5 6" key="2">
    <citation type="submission" date="2019-09" db="EMBL/GenBank/DDBJ databases">
        <title>Mesorhizobium sp. MaA-C15 isolated from Microcystis aeruginosa.</title>
        <authorList>
            <person name="Jeong S.E."/>
            <person name="Jin H.M."/>
            <person name="Jeon C.O."/>
        </authorList>
    </citation>
    <scope>NUCLEOTIDE SEQUENCE [LARGE SCALE GENOMIC DNA]</scope>
    <source>
        <strain evidence="5 6">MaA-C15</strain>
    </source>
</reference>
<keyword evidence="6" id="KW-1185">Reference proteome</keyword>
<dbReference type="SUPFAM" id="SSF56796">
    <property type="entry name" value="Dehydroquinate synthase-like"/>
    <property type="match status" value="1"/>
</dbReference>
<evidence type="ECO:0000313" key="5">
    <source>
        <dbReference type="EMBL" id="TYR29367.1"/>
    </source>
</evidence>
<dbReference type="PANTHER" id="PTHR11496:SF102">
    <property type="entry name" value="ALCOHOL DEHYDROGENASE 4"/>
    <property type="match status" value="1"/>
</dbReference>
<dbReference type="GO" id="GO:0004022">
    <property type="term" value="F:alcohol dehydrogenase (NAD+) activity"/>
    <property type="evidence" value="ECO:0007669"/>
    <property type="project" value="TreeGrafter"/>
</dbReference>
<comment type="similarity">
    <text evidence="1">Belongs to the iron-containing alcohol dehydrogenase family.</text>
</comment>
<evidence type="ECO:0000256" key="1">
    <source>
        <dbReference type="ARBA" id="ARBA00007358"/>
    </source>
</evidence>
<dbReference type="OrthoDB" id="9815791at2"/>
<evidence type="ECO:0000256" key="2">
    <source>
        <dbReference type="ARBA" id="ARBA00023002"/>
    </source>
</evidence>
<feature type="domain" description="Alcohol dehydrogenase iron-type/glycerol dehydrogenase GldA" evidence="3">
    <location>
        <begin position="8"/>
        <end position="178"/>
    </location>
</feature>
<dbReference type="RefSeq" id="WP_148916746.1">
    <property type="nucleotide sequence ID" value="NZ_VSZS01000068.1"/>
</dbReference>
<dbReference type="InterPro" id="IPR039697">
    <property type="entry name" value="Alcohol_dehydrogenase_Fe"/>
</dbReference>
<protein>
    <submittedName>
        <fullName evidence="5">Iron-containing alcohol dehydrogenase</fullName>
    </submittedName>
</protein>
<sequence length="377" mass="39416">MSLISYVTKIHFAENVLEDALEGELELLGITRPLVVSDNGERRRGVLERLVHGMPRWVDATLYETSACRATEEACSEAAALYAEAGADGLIGFGGAAAINLAKAIGLRVSHGGPLRHYAGMEGGRPRIRDVNPPVIAIPTIAGSCSETVGVAVVSLADGPNVSLVSPYLTPRVVICDPTLTLDLPATQTAGAGMDALTHCMETYIATAYNPPADGIARDGLRRAIGHLERAVADGNDLAARREMMAAALNGALASQKGLGGVHAMSHALGGVVAGGLDHGAVNAVLLPYVLAFNAPAVASRYEEIKREFSLPAGVDLADAISRLRERIALPASLREMGVARGDLEQAATLAASDYANRTNPRHADADDYFTLLEAAL</sequence>
<name>A0A5D4GLX0_9HYPH</name>